<dbReference type="InterPro" id="IPR006935">
    <property type="entry name" value="Helicase/UvrB_N"/>
</dbReference>
<dbReference type="Proteomes" id="UP001589834">
    <property type="component" value="Unassembled WGS sequence"/>
</dbReference>
<dbReference type="SMART" id="SM00487">
    <property type="entry name" value="DEXDc"/>
    <property type="match status" value="1"/>
</dbReference>
<dbReference type="InterPro" id="IPR021835">
    <property type="entry name" value="DUF3427"/>
</dbReference>
<dbReference type="Pfam" id="PF04851">
    <property type="entry name" value="ResIII"/>
    <property type="match status" value="1"/>
</dbReference>
<dbReference type="CDD" id="cd18032">
    <property type="entry name" value="DEXHc_RE_I_III_res"/>
    <property type="match status" value="1"/>
</dbReference>
<dbReference type="InterPro" id="IPR052511">
    <property type="entry name" value="ATP-dep_Helicase"/>
</dbReference>
<dbReference type="SUPFAM" id="SSF52540">
    <property type="entry name" value="P-loop containing nucleoside triphosphate hydrolases"/>
    <property type="match status" value="1"/>
</dbReference>
<comment type="caution">
    <text evidence="4">The sequence shown here is derived from an EMBL/GenBank/DDBJ whole genome shotgun (WGS) entry which is preliminary data.</text>
</comment>
<accession>A0ABV6PNH1</accession>
<dbReference type="SUPFAM" id="SSF56024">
    <property type="entry name" value="Phospholipase D/nuclease"/>
    <property type="match status" value="1"/>
</dbReference>
<dbReference type="RefSeq" id="WP_377478505.1">
    <property type="nucleotide sequence ID" value="NZ_JBHLTN010000002.1"/>
</dbReference>
<dbReference type="Gene3D" id="3.40.50.300">
    <property type="entry name" value="P-loop containing nucleotide triphosphate hydrolases"/>
    <property type="match status" value="2"/>
</dbReference>
<evidence type="ECO:0000259" key="2">
    <source>
        <dbReference type="PROSITE" id="PS51192"/>
    </source>
</evidence>
<dbReference type="Gene3D" id="3.30.870.10">
    <property type="entry name" value="Endonuclease Chain A"/>
    <property type="match status" value="1"/>
</dbReference>
<feature type="domain" description="Helicase C-terminal" evidence="3">
    <location>
        <begin position="553"/>
        <end position="715"/>
    </location>
</feature>
<dbReference type="PANTHER" id="PTHR47962">
    <property type="entry name" value="ATP-DEPENDENT HELICASE LHR-RELATED-RELATED"/>
    <property type="match status" value="1"/>
</dbReference>
<reference evidence="4 5" key="1">
    <citation type="submission" date="2024-09" db="EMBL/GenBank/DDBJ databases">
        <authorList>
            <person name="Sun Q."/>
            <person name="Mori K."/>
        </authorList>
    </citation>
    <scope>NUCLEOTIDE SEQUENCE [LARGE SCALE GENOMIC DNA]</scope>
    <source>
        <strain evidence="4 5">NCAIM B.02336</strain>
    </source>
</reference>
<evidence type="ECO:0000313" key="5">
    <source>
        <dbReference type="Proteomes" id="UP001589834"/>
    </source>
</evidence>
<organism evidence="4 5">
    <name type="scientific">Ottowia pentelensis</name>
    <dbReference type="NCBI Taxonomy" id="511108"/>
    <lineage>
        <taxon>Bacteria</taxon>
        <taxon>Pseudomonadati</taxon>
        <taxon>Pseudomonadota</taxon>
        <taxon>Betaproteobacteria</taxon>
        <taxon>Burkholderiales</taxon>
        <taxon>Comamonadaceae</taxon>
        <taxon>Ottowia</taxon>
    </lineage>
</organism>
<proteinExistence type="predicted"/>
<dbReference type="SMART" id="SM00490">
    <property type="entry name" value="HELICc"/>
    <property type="match status" value="1"/>
</dbReference>
<gene>
    <name evidence="4" type="ORF">ACFFGG_00105</name>
</gene>
<keyword evidence="5" id="KW-1185">Reference proteome</keyword>
<evidence type="ECO:0000259" key="3">
    <source>
        <dbReference type="PROSITE" id="PS51194"/>
    </source>
</evidence>
<sequence length="1058" mass="117330">MTLPDGLYDLLLTEGLARSLAGLDPSHADVSALKGGVADFLSEVVTRQLASILDELSGDDADKARRQLELVNGLLVMLRQRLMGQGEAQASGSGDVVDLVASPLRVLRAVRRDQQFSPSPEMGLSAPWLFTAGKGSPSLLQEIRRELASSDQVDILVSFITVSGVRKLQDVLQQITAKGAHQQGRDQQTTRLRILTTTYTGATEARALDELARLPGCEVRVSLDGRRTRLHAKAWLFQRKTGFGSAYVGSANLSGAALTGGLEWTVKLTQRAQETLFARAVAHFETLWADSEFQRYDPENAEHRQALAVALGRENFGGEPAATISFFDLQPKTYQQEMLEQLNTERAHGRSRNLLVAATGTGKTVVAAFDYRNTCRKEGGRPRLLFVAHRDEILRQALRTYREVLRDPEFGELLTGAHQPTRWDHLFATIDSVSSRELVATVGAEHWHTVVIDECHRLAADRFDAFAKAVRPSVMLGLTATPERSDGQPIAPYFDARPDGSPAVELRLWHALDLQLLAPFEYYACDDATDFSAVPWDRPGEREAVDNLVTGNDVRARLVVSEWRRLASDARRSRALVFCVSVAHAEFMTDWLNRAGLPAACVVGTTAGEERRRAPQRLHSGELCALVTVDLYNEGVDLPMVDTLLLLRPTQSPVLFQQQIGRGLRLAPGKESCLVLDFVGQHRAEFRFDRLLSSLTGLTRRELMEGVEAGFGSLPPGCHIHLQRQTREQVLQGLRSLTSQNWRRLKTELQSYAALRGRSDVQLADFLHDQALDLEDVYRSATGQGRSGWTALKRDAGLIVSEPGPEEDYFSRRFGDLLHVNDPRRLDLMVAVGEQRGRLPALRTEDALAAQMLAYQIDGRHDQAAGHEAFVERVARHPVVAAELVELSALLQARSTLGAHLVPGLEDTPLCLHAAYGAREILTAVGWLTASRRVPFQAGTLPLHIRKTELLFVTLDKSEGYHDRIAYHDYAISAERFHWQSQNSAAPDTPVGRRYLESPANGWKFQLFVRPRKGDAYRACGPVALESAEGDRPMSIVWKLLTPLPAHLFREFSVLRGV</sequence>
<protein>
    <submittedName>
        <fullName evidence="4">DUF3427 domain-containing protein</fullName>
    </submittedName>
</protein>
<evidence type="ECO:0000259" key="1">
    <source>
        <dbReference type="PROSITE" id="PS50035"/>
    </source>
</evidence>
<dbReference type="InterPro" id="IPR001736">
    <property type="entry name" value="PLipase_D/transphosphatidylase"/>
</dbReference>
<feature type="domain" description="Helicase ATP-binding" evidence="2">
    <location>
        <begin position="344"/>
        <end position="500"/>
    </location>
</feature>
<dbReference type="InterPro" id="IPR001650">
    <property type="entry name" value="Helicase_C-like"/>
</dbReference>
<dbReference type="Pfam" id="PF00271">
    <property type="entry name" value="Helicase_C"/>
    <property type="match status" value="1"/>
</dbReference>
<dbReference type="PROSITE" id="PS51192">
    <property type="entry name" value="HELICASE_ATP_BIND_1"/>
    <property type="match status" value="1"/>
</dbReference>
<dbReference type="EMBL" id="JBHLTN010000002">
    <property type="protein sequence ID" value="MFC0590952.1"/>
    <property type="molecule type" value="Genomic_DNA"/>
</dbReference>
<dbReference type="PROSITE" id="PS51194">
    <property type="entry name" value="HELICASE_CTER"/>
    <property type="match status" value="1"/>
</dbReference>
<name>A0ABV6PNH1_9BURK</name>
<dbReference type="InterPro" id="IPR027417">
    <property type="entry name" value="P-loop_NTPase"/>
</dbReference>
<dbReference type="PROSITE" id="PS50035">
    <property type="entry name" value="PLD"/>
    <property type="match status" value="1"/>
</dbReference>
<dbReference type="InterPro" id="IPR014001">
    <property type="entry name" value="Helicase_ATP-bd"/>
</dbReference>
<feature type="domain" description="PLD phosphodiesterase" evidence="1">
    <location>
        <begin position="226"/>
        <end position="257"/>
    </location>
</feature>
<dbReference type="CDD" id="cd18799">
    <property type="entry name" value="SF2_C_EcoAI-like"/>
    <property type="match status" value="1"/>
</dbReference>
<dbReference type="PANTHER" id="PTHR47962:SF7">
    <property type="entry name" value="MITOCHONDRIAL ATP-DEPENDENT HELICASE IRC3-RELATED"/>
    <property type="match status" value="1"/>
</dbReference>
<dbReference type="Pfam" id="PF11907">
    <property type="entry name" value="DUF3427"/>
    <property type="match status" value="1"/>
</dbReference>
<evidence type="ECO:0000313" key="4">
    <source>
        <dbReference type="EMBL" id="MFC0590952.1"/>
    </source>
</evidence>